<comment type="caution">
    <text evidence="13">The sequence shown here is derived from an EMBL/GenBank/DDBJ whole genome shotgun (WGS) entry which is preliminary data.</text>
</comment>
<feature type="transmembrane region" description="Helical" evidence="9">
    <location>
        <begin position="572"/>
        <end position="589"/>
    </location>
</feature>
<keyword evidence="8 9" id="KW-0472">Membrane</keyword>
<feature type="transmembrane region" description="Helical" evidence="9">
    <location>
        <begin position="385"/>
        <end position="406"/>
    </location>
</feature>
<dbReference type="Pfam" id="PF02355">
    <property type="entry name" value="SecD_SecF_C"/>
    <property type="match status" value="2"/>
</dbReference>
<name>A0ABR7MQR3_9FIRM</name>
<organism evidence="13 14">
    <name type="scientific">Jutongia hominis</name>
    <dbReference type="NCBI Taxonomy" id="2763664"/>
    <lineage>
        <taxon>Bacteria</taxon>
        <taxon>Bacillati</taxon>
        <taxon>Bacillota</taxon>
        <taxon>Clostridia</taxon>
        <taxon>Lachnospirales</taxon>
        <taxon>Lachnospiraceae</taxon>
        <taxon>Jutongia</taxon>
    </lineage>
</organism>
<gene>
    <name evidence="9 13" type="primary">secD</name>
    <name evidence="10" type="synonym">secF</name>
    <name evidence="13" type="ORF">H8700_00190</name>
</gene>
<feature type="transmembrane region" description="Helical" evidence="9">
    <location>
        <begin position="288"/>
        <end position="308"/>
    </location>
</feature>
<dbReference type="PRINTS" id="PR01755">
    <property type="entry name" value="SECFTRNLCASE"/>
</dbReference>
<feature type="transmembrane region" description="Helical" evidence="9">
    <location>
        <begin position="7"/>
        <end position="29"/>
    </location>
</feature>
<dbReference type="SUPFAM" id="SSF82866">
    <property type="entry name" value="Multidrug efflux transporter AcrB transmembrane domain"/>
    <property type="match status" value="2"/>
</dbReference>
<dbReference type="Pfam" id="PF22599">
    <property type="entry name" value="SecDF_P1_head"/>
    <property type="match status" value="1"/>
</dbReference>
<keyword evidence="6 9" id="KW-1133">Transmembrane helix</keyword>
<feature type="transmembrane region" description="Helical" evidence="9">
    <location>
        <begin position="265"/>
        <end position="283"/>
    </location>
</feature>
<keyword evidence="7 9" id="KW-0811">Translocation</keyword>
<keyword evidence="2 9" id="KW-0813">Transport</keyword>
<feature type="transmembrane region" description="Helical" evidence="9">
    <location>
        <begin position="677"/>
        <end position="695"/>
    </location>
</feature>
<evidence type="ECO:0000313" key="13">
    <source>
        <dbReference type="EMBL" id="MBC8556140.1"/>
    </source>
</evidence>
<evidence type="ECO:0000256" key="7">
    <source>
        <dbReference type="ARBA" id="ARBA00023010"/>
    </source>
</evidence>
<feature type="domain" description="SecDF P1 head subdomain" evidence="12">
    <location>
        <begin position="138"/>
        <end position="242"/>
    </location>
</feature>
<keyword evidence="4 9" id="KW-0812">Transmembrane</keyword>
<dbReference type="Proteomes" id="UP000637513">
    <property type="component" value="Unassembled WGS sequence"/>
</dbReference>
<keyword evidence="14" id="KW-1185">Reference proteome</keyword>
<dbReference type="NCBIfam" id="TIGR00916">
    <property type="entry name" value="2A0604s01"/>
    <property type="match status" value="1"/>
</dbReference>
<feature type="transmembrane region" description="Helical" evidence="9">
    <location>
        <begin position="623"/>
        <end position="645"/>
    </location>
</feature>
<feature type="transmembrane region" description="Helical" evidence="9">
    <location>
        <begin position="314"/>
        <end position="338"/>
    </location>
</feature>
<evidence type="ECO:0000256" key="4">
    <source>
        <dbReference type="ARBA" id="ARBA00022692"/>
    </source>
</evidence>
<dbReference type="PANTHER" id="PTHR30081:SF1">
    <property type="entry name" value="PROTEIN TRANSLOCASE SUBUNIT SECD"/>
    <property type="match status" value="1"/>
</dbReference>
<protein>
    <recommendedName>
        <fullName evidence="9 10">Multifunctional fusion protein</fullName>
    </recommendedName>
    <domain>
        <recommendedName>
            <fullName evidence="9">Protein translocase subunit SecD</fullName>
        </recommendedName>
    </domain>
    <domain>
        <recommendedName>
            <fullName evidence="10">Protein-export membrane protein SecF</fullName>
        </recommendedName>
    </domain>
</protein>
<comment type="similarity">
    <text evidence="9">Belongs to the SecD/SecF family. SecD subfamily.</text>
</comment>
<dbReference type="EMBL" id="JACRSW010000001">
    <property type="protein sequence ID" value="MBC8556140.1"/>
    <property type="molecule type" value="Genomic_DNA"/>
</dbReference>
<feature type="domain" description="Protein export membrane protein SecD/SecF C-terminal" evidence="11">
    <location>
        <begin position="543"/>
        <end position="729"/>
    </location>
</feature>
<feature type="transmembrane region" description="Helical" evidence="9">
    <location>
        <begin position="701"/>
        <end position="725"/>
    </location>
</feature>
<feature type="transmembrane region" description="Helical" evidence="9">
    <location>
        <begin position="359"/>
        <end position="379"/>
    </location>
</feature>
<dbReference type="Gene3D" id="3.30.70.3400">
    <property type="match status" value="1"/>
</dbReference>
<sequence length="741" mass="79669">MKNKKKGLLQIILILAIIGLCGFTTLVGFTKHHKGSAQNIKLGLDLAGGVSITYEAVGDTPSQTEMEDTRNMMQKRAEVYSTESSVVIGDGGRITIDIPGVANADEVLASLGKEGSLDFVAQDDMSFEDNDQTKPKYTKTVCTGKDVKTAEATTQQNEVTKKKEYVVSLKFKSKGTKSFANATAAAAPSKKVIYIVYDGKVISYPAVQSEISNGEAVISGSFKTYDSAEELASMIRIGALPVELKEVQSQVVGAQLGQDAIQSSLLAGAIGFALVVLFMIVFYRLPGLAASIALVFYLVVMLVGLNALDITLTLPGVAGIILNIGMAVDANVIIFTRIKEELAKGKTVQSSIKLGFDKALSAIIDGNVTTLIAAFVLYIKGSGTVKGFATTLAIGIILSMFTALYITKILLKAMYALGVDDIKYFGVEKERKTIHFVENKAKFFVISGALIVACVVCLFINKAGRCNGNILNYGLDFSGGTTFDITFNKDQKIDSDMKKDIESVFSKESGSNDVVISEIAGSNGLSVKTVELSEKKRDALTKSLVKTYSIEEKNIQYQNISASVSDEMKTDAIVAVVIAAICMLIYIWFRFKDIVFAGSAVLALLHDAVVVLLVYAVSKISVGNTFIACMLTIVGYSINATIVIFDRIRENLGSKTSEEALTEVVNQSITQTLTRSINTSLTTFFMVIMLAILGVDSVKDFAIPLLVGIICGGYSSVCITGPLWLTIKKRVHTGKGKKARK</sequence>
<dbReference type="Gene3D" id="1.20.1640.10">
    <property type="entry name" value="Multidrug efflux transporter AcrB transmembrane domain"/>
    <property type="match status" value="2"/>
</dbReference>
<dbReference type="InterPro" id="IPR022645">
    <property type="entry name" value="SecD/SecF_bac"/>
</dbReference>
<dbReference type="InterPro" id="IPR055344">
    <property type="entry name" value="SecD_SecF_C_bact"/>
</dbReference>
<comment type="caution">
    <text evidence="9">Lacks conserved residue(s) required for the propagation of feature annotation.</text>
</comment>
<keyword evidence="5 9" id="KW-0653">Protein transport</keyword>
<dbReference type="NCBIfam" id="TIGR00966">
    <property type="entry name" value="transloc_SecF"/>
    <property type="match status" value="1"/>
</dbReference>
<comment type="similarity">
    <text evidence="10">Belongs to the SecD/SecF family. SecF subfamily.</text>
</comment>
<evidence type="ECO:0000256" key="9">
    <source>
        <dbReference type="HAMAP-Rule" id="MF_01463"/>
    </source>
</evidence>
<dbReference type="Pfam" id="PF07549">
    <property type="entry name" value="Sec_GG"/>
    <property type="match status" value="2"/>
</dbReference>
<dbReference type="InterPro" id="IPR005791">
    <property type="entry name" value="SecD"/>
</dbReference>
<evidence type="ECO:0000313" key="14">
    <source>
        <dbReference type="Proteomes" id="UP000637513"/>
    </source>
</evidence>
<evidence type="ECO:0000259" key="12">
    <source>
        <dbReference type="Pfam" id="PF22599"/>
    </source>
</evidence>
<dbReference type="Gene3D" id="3.30.1360.200">
    <property type="match status" value="1"/>
</dbReference>
<dbReference type="InterPro" id="IPR005665">
    <property type="entry name" value="SecF_bac"/>
</dbReference>
<evidence type="ECO:0000256" key="5">
    <source>
        <dbReference type="ARBA" id="ARBA00022927"/>
    </source>
</evidence>
<dbReference type="NCBIfam" id="TIGR01129">
    <property type="entry name" value="secD"/>
    <property type="match status" value="1"/>
</dbReference>
<evidence type="ECO:0000256" key="2">
    <source>
        <dbReference type="ARBA" id="ARBA00022448"/>
    </source>
</evidence>
<keyword evidence="3 9" id="KW-1003">Cell membrane</keyword>
<evidence type="ECO:0000256" key="10">
    <source>
        <dbReference type="HAMAP-Rule" id="MF_01464"/>
    </source>
</evidence>
<reference evidence="13 14" key="1">
    <citation type="submission" date="2020-08" db="EMBL/GenBank/DDBJ databases">
        <title>Genome public.</title>
        <authorList>
            <person name="Liu C."/>
            <person name="Sun Q."/>
        </authorList>
    </citation>
    <scope>NUCLEOTIDE SEQUENCE [LARGE SCALE GENOMIC DNA]</scope>
    <source>
        <strain evidence="13 14">BX3</strain>
    </source>
</reference>
<comment type="subunit">
    <text evidence="10">Forms a complex with SecD. Part of the essential Sec protein translocation apparatus which comprises SecA, SecYEG and auxiliary proteins SecDF. Other proteins may also be involved.</text>
</comment>
<dbReference type="HAMAP" id="MF_01464_B">
    <property type="entry name" value="SecF_B"/>
    <property type="match status" value="1"/>
</dbReference>
<dbReference type="InterPro" id="IPR022813">
    <property type="entry name" value="SecD/SecF_arch_bac"/>
</dbReference>
<dbReference type="RefSeq" id="WP_249302080.1">
    <property type="nucleotide sequence ID" value="NZ_JACRSW010000001.1"/>
</dbReference>
<dbReference type="PANTHER" id="PTHR30081">
    <property type="entry name" value="PROTEIN-EXPORT MEMBRANE PROTEIN SEC"/>
    <property type="match status" value="1"/>
</dbReference>
<evidence type="ECO:0000259" key="11">
    <source>
        <dbReference type="Pfam" id="PF02355"/>
    </source>
</evidence>
<dbReference type="InterPro" id="IPR022646">
    <property type="entry name" value="SecD/SecF_CS"/>
</dbReference>
<dbReference type="HAMAP" id="MF_01463_B">
    <property type="entry name" value="SecD_B"/>
    <property type="match status" value="1"/>
</dbReference>
<comment type="function">
    <text evidence="9">Part of the Sec protein translocase complex. Interacts with the SecYEG preprotein conducting channel. SecDF uses the proton motive force (PMF) to complete protein translocation after the ATP-dependent function of SecA.</text>
</comment>
<dbReference type="InterPro" id="IPR048634">
    <property type="entry name" value="SecD_SecF_C"/>
</dbReference>
<comment type="subcellular location">
    <subcellularLocation>
        <location evidence="1 9">Cell membrane</location>
        <topology evidence="1 9">Multi-pass membrane protein</topology>
    </subcellularLocation>
</comment>
<feature type="transmembrane region" description="Helical" evidence="9">
    <location>
        <begin position="441"/>
        <end position="461"/>
    </location>
</feature>
<evidence type="ECO:0000256" key="3">
    <source>
        <dbReference type="ARBA" id="ARBA00022475"/>
    </source>
</evidence>
<proteinExistence type="inferred from homology"/>
<accession>A0ABR7MQR3</accession>
<comment type="subunit">
    <text evidence="9">Forms a complex with SecF. Part of the essential Sec protein translocation apparatus which comprises SecA, SecYEG and auxiliary proteins SecDF. Other proteins may also be involved.</text>
</comment>
<evidence type="ECO:0000256" key="1">
    <source>
        <dbReference type="ARBA" id="ARBA00004651"/>
    </source>
</evidence>
<evidence type="ECO:0000256" key="8">
    <source>
        <dbReference type="ARBA" id="ARBA00023136"/>
    </source>
</evidence>
<evidence type="ECO:0000256" key="6">
    <source>
        <dbReference type="ARBA" id="ARBA00022989"/>
    </source>
</evidence>
<dbReference type="InterPro" id="IPR054384">
    <property type="entry name" value="SecDF_P1_head"/>
</dbReference>
<feature type="transmembrane region" description="Helical" evidence="9">
    <location>
        <begin position="596"/>
        <end position="617"/>
    </location>
</feature>
<feature type="domain" description="Protein export membrane protein SecD/SecF C-terminal" evidence="11">
    <location>
        <begin position="244"/>
        <end position="414"/>
    </location>
</feature>